<protein>
    <recommendedName>
        <fullName evidence="3">WD40 repeat domain-containing protein</fullName>
    </recommendedName>
</protein>
<dbReference type="RefSeq" id="WP_050827151.1">
    <property type="nucleotide sequence ID" value="NZ_CP009108.1"/>
</dbReference>
<dbReference type="InterPro" id="IPR011047">
    <property type="entry name" value="Quinoprotein_ADH-like_sf"/>
</dbReference>
<proteinExistence type="predicted"/>
<dbReference type="InterPro" id="IPR036322">
    <property type="entry name" value="WD40_repeat_dom_sf"/>
</dbReference>
<keyword evidence="2" id="KW-1185">Reference proteome</keyword>
<dbReference type="SUPFAM" id="SSF50998">
    <property type="entry name" value="Quinoprotein alcohol dehydrogenase-like"/>
    <property type="match status" value="1"/>
</dbReference>
<sequence length="614" mass="70677">MLIRPLRVDYVASKNYIITVDTQGVLHRLNDKLEVVKSSAAPLINTKVYCLTATDDYIYTRDYFGVLSKYCIETLKKLQTLHTEHYALSEKILQNEEPSPSNARGIRVFGEFLYTTNGFGQIMKLNKESLVVEEIIEHPSNEKTFIDYFNVENDIEQIITDKEGNLFFGDLSKLEFNRKIKVDEGSVHVVRYDPKNNRYIATQDYGLENSYGIESGLAIIDPESLTFTSHPFTTDDVEFIFFDKHFTEIYTGGFDGKIYVFDNMTPSLKLKRTLGPFNHQISYGLMLNDDRILVLLQSGEMLIVDKYGNELEKLDFDYVCYWDFVNGESSDEFYAPNGKGITKFVVEEVNDSDIIIREKEKFVYNFGLIFKLVRVNSSRFVALSRKNLIFSFDENGYVLWSTNLEYLPKSISCCSNKQVAMVGLDNGIMQEIDLNNGRLLRRKNFDAAVTTSIFNGEDVVIGTSNDSLHFIDYVTFEESHKSLNLKGYPKRIRLEGQYLVLTGGGFGYIEIDKDTYDINKRMVGDLLYNTREESIRIDDYILISSYGHQMGVYNYENNQIVYLIERLPDYVKAIKHYKGGNGENYLIIGGNNGFLQCYRVNKDGSLLLIKEYIF</sequence>
<dbReference type="Gene3D" id="2.130.10.10">
    <property type="entry name" value="YVTN repeat-like/Quinoprotein amine dehydrogenase"/>
    <property type="match status" value="1"/>
</dbReference>
<name>A0ABV1S410_BACAB</name>
<accession>A0ABV1S410</accession>
<dbReference type="EMBL" id="JBEOME010000002">
    <property type="protein sequence ID" value="MER3120879.1"/>
    <property type="molecule type" value="Genomic_DNA"/>
</dbReference>
<evidence type="ECO:0000313" key="2">
    <source>
        <dbReference type="Proteomes" id="UP001467674"/>
    </source>
</evidence>
<organism evidence="1 2">
    <name type="scientific">Bacillus altitudinis</name>
    <dbReference type="NCBI Taxonomy" id="293387"/>
    <lineage>
        <taxon>Bacteria</taxon>
        <taxon>Bacillati</taxon>
        <taxon>Bacillota</taxon>
        <taxon>Bacilli</taxon>
        <taxon>Bacillales</taxon>
        <taxon>Bacillaceae</taxon>
        <taxon>Bacillus</taxon>
    </lineage>
</organism>
<reference evidence="1 2" key="1">
    <citation type="submission" date="2024-06" db="EMBL/GenBank/DDBJ databases">
        <title>Construction of an artificial bacterial consortium using nitrogen cycle bacteria from Cuatro Cienegas Basin and a mangrove forest.</title>
        <authorList>
            <person name="Aguilera-Najera D."/>
            <person name="Marquez-Cianci L."/>
            <person name="Martinez-Perez E."/>
            <person name="Rosas-Barrera M."/>
            <person name="Rodriguez-Cruz U.E."/>
            <person name="Tapia-Lopez R."/>
            <person name="Eguiarte L.E."/>
            <person name="Souza-Saldivar V."/>
        </authorList>
    </citation>
    <scope>NUCLEOTIDE SEQUENCE [LARGE SCALE GENOMIC DNA]</scope>
    <source>
        <strain evidence="1 2">S14-15</strain>
    </source>
</reference>
<evidence type="ECO:0008006" key="3">
    <source>
        <dbReference type="Google" id="ProtNLM"/>
    </source>
</evidence>
<dbReference type="SUPFAM" id="SSF50978">
    <property type="entry name" value="WD40 repeat-like"/>
    <property type="match status" value="1"/>
</dbReference>
<comment type="caution">
    <text evidence="1">The sequence shown here is derived from an EMBL/GenBank/DDBJ whole genome shotgun (WGS) entry which is preliminary data.</text>
</comment>
<evidence type="ECO:0000313" key="1">
    <source>
        <dbReference type="EMBL" id="MER3120879.1"/>
    </source>
</evidence>
<dbReference type="Proteomes" id="UP001467674">
    <property type="component" value="Unassembled WGS sequence"/>
</dbReference>
<gene>
    <name evidence="1" type="ORF">ABQG71_06710</name>
</gene>
<dbReference type="GeneID" id="66362679"/>
<dbReference type="InterPro" id="IPR015943">
    <property type="entry name" value="WD40/YVTN_repeat-like_dom_sf"/>
</dbReference>